<dbReference type="AlphaFoldDB" id="A0A8G1RMH9"/>
<keyword evidence="2" id="KW-1185">Reference proteome</keyword>
<reference evidence="1 2" key="1">
    <citation type="submission" date="2018-02" db="EMBL/GenBank/DDBJ databases">
        <title>The genomes of Aspergillus section Nigri reveals drivers in fungal speciation.</title>
        <authorList>
            <consortium name="DOE Joint Genome Institute"/>
            <person name="Vesth T.C."/>
            <person name="Nybo J."/>
            <person name="Theobald S."/>
            <person name="Brandl J."/>
            <person name="Frisvad J.C."/>
            <person name="Nielsen K.F."/>
            <person name="Lyhne E.K."/>
            <person name="Kogle M.E."/>
            <person name="Kuo A."/>
            <person name="Riley R."/>
            <person name="Clum A."/>
            <person name="Nolan M."/>
            <person name="Lipzen A."/>
            <person name="Salamov A."/>
            <person name="Henrissat B."/>
            <person name="Wiebenga A."/>
            <person name="De vries R.P."/>
            <person name="Grigoriev I.V."/>
            <person name="Mortensen U.H."/>
            <person name="Andersen M.R."/>
            <person name="Baker S.E."/>
        </authorList>
    </citation>
    <scope>NUCLEOTIDE SEQUENCE [LARGE SCALE GENOMIC DNA]</scope>
    <source>
        <strain evidence="1 2">CBS 313.89</strain>
    </source>
</reference>
<dbReference type="Proteomes" id="UP000249789">
    <property type="component" value="Unassembled WGS sequence"/>
</dbReference>
<dbReference type="GeneID" id="63866152"/>
<accession>A0A8G1RMH9</accession>
<evidence type="ECO:0000313" key="2">
    <source>
        <dbReference type="Proteomes" id="UP000249789"/>
    </source>
</evidence>
<dbReference type="VEuPathDB" id="FungiDB:BO72DRAFT_499107"/>
<dbReference type="EMBL" id="KZ824668">
    <property type="protein sequence ID" value="RAK74485.1"/>
    <property type="molecule type" value="Genomic_DNA"/>
</dbReference>
<evidence type="ECO:0000313" key="1">
    <source>
        <dbReference type="EMBL" id="RAK74485.1"/>
    </source>
</evidence>
<organism evidence="1 2">
    <name type="scientific">Aspergillus fijiensis CBS 313.89</name>
    <dbReference type="NCBI Taxonomy" id="1448319"/>
    <lineage>
        <taxon>Eukaryota</taxon>
        <taxon>Fungi</taxon>
        <taxon>Dikarya</taxon>
        <taxon>Ascomycota</taxon>
        <taxon>Pezizomycotina</taxon>
        <taxon>Eurotiomycetes</taxon>
        <taxon>Eurotiomycetidae</taxon>
        <taxon>Eurotiales</taxon>
        <taxon>Aspergillaceae</taxon>
        <taxon>Aspergillus</taxon>
    </lineage>
</organism>
<protein>
    <submittedName>
        <fullName evidence="1">Uncharacterized protein</fullName>
    </submittedName>
</protein>
<gene>
    <name evidence="1" type="ORF">BO72DRAFT_499107</name>
</gene>
<proteinExistence type="predicted"/>
<dbReference type="OrthoDB" id="4491390at2759"/>
<dbReference type="RefSeq" id="XP_040798495.1">
    <property type="nucleotide sequence ID" value="XM_040948819.1"/>
</dbReference>
<sequence length="375" mass="41458">MVDSGYFLMARFMTLVYSDALRVMAWILRQKLPPTPHALYATIVFHTCETTQTGEASLRNCLTHVRGVTAILDHGSFRDHLVRDLIGTMLIRQKLAAVSPKGQNPPLSSISSGLTAGAAFCITTCPSKATDGDRECLTRDRTARPLDAILALLAENVRLQQRLDVISRQPRPECREAAAHCLDLRRDLLYPGTPAWLRPANPQPLPFPEDGLAHPPPYEFANLATAKTVLLFWIVALTLSADSFSHTRTLCREVTQSTLGAVSSTLLCVSAREIRRTVAYLLQPRNLMSSAHCLLFAVSVVSKCYLDGRVEAGFAWCQDIYRILQSRGWRMAGRLGDADRRLWACIQVPTAEDMEFGPPIRPVVVSSFGSTIPSI</sequence>
<name>A0A8G1RMH9_9EURO</name>